<dbReference type="EMBL" id="CP042905">
    <property type="protein sequence ID" value="QEE15924.1"/>
    <property type="molecule type" value="Genomic_DNA"/>
</dbReference>
<sequence>MPRAHSEKNEPNQKEILGKIAQIKEMNSNFLNLIGKLEYIPRDKLVELDYLKKCEKHAPWLEKSLKLKNKNGEIIEENEMEDILSDRQNLLKKLLVNIESSPKKRNQFIKQFLEQNSLIEKADREILIKSYESLSSEKLEKELNNILEIFGK</sequence>
<dbReference type="GeneID" id="41329743"/>
<evidence type="ECO:0000313" key="2">
    <source>
        <dbReference type="Proteomes" id="UP000321408"/>
    </source>
</evidence>
<gene>
    <name evidence="1" type="ORF">DSAG12_01751</name>
</gene>
<dbReference type="RefSeq" id="WP_147662818.1">
    <property type="nucleotide sequence ID" value="NZ_CP042905.2"/>
</dbReference>
<proteinExistence type="predicted"/>
<dbReference type="KEGG" id="psyt:DSAG12_01751"/>
<organism evidence="1 2">
    <name type="scientific">Promethearchaeum syntrophicum</name>
    <dbReference type="NCBI Taxonomy" id="2594042"/>
    <lineage>
        <taxon>Archaea</taxon>
        <taxon>Promethearchaeati</taxon>
        <taxon>Promethearchaeota</taxon>
        <taxon>Promethearchaeia</taxon>
        <taxon>Promethearchaeales</taxon>
        <taxon>Promethearchaeaceae</taxon>
        <taxon>Promethearchaeum</taxon>
    </lineage>
</organism>
<reference evidence="1 2" key="1">
    <citation type="journal article" date="2020" name="Nature">
        <title>Isolation of an archaeon at the prokaryote-eukaryote interface.</title>
        <authorList>
            <person name="Imachi H."/>
            <person name="Nobu M.K."/>
            <person name="Nakahara N."/>
            <person name="Morono Y."/>
            <person name="Ogawara M."/>
            <person name="Takaki Y."/>
            <person name="Takano Y."/>
            <person name="Uematsu K."/>
            <person name="Ikuta T."/>
            <person name="Ito M."/>
            <person name="Matsui Y."/>
            <person name="Miyazaki M."/>
            <person name="Murata K."/>
            <person name="Saito Y."/>
            <person name="Sakai S."/>
            <person name="Song C."/>
            <person name="Tasumi E."/>
            <person name="Yamanaka Y."/>
            <person name="Yamaguchi T."/>
            <person name="Kamagata Y."/>
            <person name="Tamaki H."/>
            <person name="Takai K."/>
        </authorList>
    </citation>
    <scope>NUCLEOTIDE SEQUENCE [LARGE SCALE GENOMIC DNA]</scope>
    <source>
        <strain evidence="1 2">MK-D1</strain>
    </source>
</reference>
<protein>
    <submittedName>
        <fullName evidence="1">Uncharacterized protein</fullName>
    </submittedName>
</protein>
<reference evidence="1 2" key="2">
    <citation type="journal article" date="2024" name="Int. J. Syst. Evol. Microbiol.">
        <title>Promethearchaeum syntrophicum gen. nov., sp. nov., an anaerobic, obligately syntrophic archaeon, the first isolate of the lineage 'Asgard' archaea, and proposal of the new archaeal phylum Promethearchaeota phyl. nov. and kingdom Promethearchaeati regn. nov.</title>
        <authorList>
            <person name="Imachi H."/>
            <person name="Nobu M.K."/>
            <person name="Kato S."/>
            <person name="Takaki Y."/>
            <person name="Miyazaki M."/>
            <person name="Miyata M."/>
            <person name="Ogawara M."/>
            <person name="Saito Y."/>
            <person name="Sakai S."/>
            <person name="Tahara Y.O."/>
            <person name="Takano Y."/>
            <person name="Tasumi E."/>
            <person name="Uematsu K."/>
            <person name="Yoshimura T."/>
            <person name="Itoh T."/>
            <person name="Ohkuma M."/>
            <person name="Takai K."/>
        </authorList>
    </citation>
    <scope>NUCLEOTIDE SEQUENCE [LARGE SCALE GENOMIC DNA]</scope>
    <source>
        <strain evidence="1 2">MK-D1</strain>
    </source>
</reference>
<dbReference type="Proteomes" id="UP000321408">
    <property type="component" value="Chromosome"/>
</dbReference>
<evidence type="ECO:0000313" key="1">
    <source>
        <dbReference type="EMBL" id="QEE15924.1"/>
    </source>
</evidence>
<name>A0A5B9D9V7_9ARCH</name>
<keyword evidence="2" id="KW-1185">Reference proteome</keyword>
<accession>A0A5B9D9V7</accession>
<dbReference type="AlphaFoldDB" id="A0A5B9D9V7"/>